<protein>
    <submittedName>
        <fullName evidence="1">Uncharacterized protein</fullName>
    </submittedName>
</protein>
<evidence type="ECO:0000313" key="2">
    <source>
        <dbReference type="Proteomes" id="UP000252085"/>
    </source>
</evidence>
<dbReference type="Proteomes" id="UP000252085">
    <property type="component" value="Unassembled WGS sequence"/>
</dbReference>
<comment type="caution">
    <text evidence="1">The sequence shown here is derived from an EMBL/GenBank/DDBJ whole genome shotgun (WGS) entry which is preliminary data.</text>
</comment>
<evidence type="ECO:0000313" key="1">
    <source>
        <dbReference type="EMBL" id="RCJ32416.1"/>
    </source>
</evidence>
<dbReference type="AlphaFoldDB" id="A0A367R7D9"/>
<name>A0A367R7D9_NOSPU</name>
<reference evidence="1 2" key="1">
    <citation type="submission" date="2016-04" db="EMBL/GenBank/DDBJ databases">
        <authorList>
            <person name="Evans L.H."/>
            <person name="Alamgir A."/>
            <person name="Owens N."/>
            <person name="Weber N.D."/>
            <person name="Virtaneva K."/>
            <person name="Barbian K."/>
            <person name="Babar A."/>
            <person name="Rosenke K."/>
        </authorList>
    </citation>
    <scope>NUCLEOTIDE SEQUENCE [LARGE SCALE GENOMIC DNA]</scope>
    <source>
        <strain evidence="1">NIES-2108</strain>
    </source>
</reference>
<sequence>MNINIDIEKLILEGMPISPSQARLLQAEVENELAKLLANEGLPHDLLSGGVVPGGAIQLKPGTNPAQMGQQIAQEIVIKILGEKS</sequence>
<proteinExistence type="predicted"/>
<accession>A0A367R7D9</accession>
<dbReference type="EMBL" id="LXQE01000166">
    <property type="protein sequence ID" value="RCJ32416.1"/>
    <property type="molecule type" value="Genomic_DNA"/>
</dbReference>
<organism evidence="1 2">
    <name type="scientific">Nostoc punctiforme NIES-2108</name>
    <dbReference type="NCBI Taxonomy" id="1356359"/>
    <lineage>
        <taxon>Bacteria</taxon>
        <taxon>Bacillati</taxon>
        <taxon>Cyanobacteriota</taxon>
        <taxon>Cyanophyceae</taxon>
        <taxon>Nostocales</taxon>
        <taxon>Nostocaceae</taxon>
        <taxon>Nostoc</taxon>
    </lineage>
</organism>
<gene>
    <name evidence="1" type="ORF">A6769_28210</name>
</gene>